<dbReference type="EMBL" id="JAINWA010000001">
    <property type="protein sequence ID" value="MCD1653352.1"/>
    <property type="molecule type" value="Genomic_DNA"/>
</dbReference>
<keyword evidence="1" id="KW-0732">Signal</keyword>
<keyword evidence="3" id="KW-1185">Reference proteome</keyword>
<comment type="caution">
    <text evidence="2">The sequence shown here is derived from an EMBL/GenBank/DDBJ whole genome shotgun (WGS) entry which is preliminary data.</text>
</comment>
<gene>
    <name evidence="2" type="ORF">K7J14_01395</name>
</gene>
<accession>A0AAE3JH76</accession>
<dbReference type="InterPro" id="IPR006311">
    <property type="entry name" value="TAT_signal"/>
</dbReference>
<dbReference type="SUPFAM" id="SSF48452">
    <property type="entry name" value="TPR-like"/>
    <property type="match status" value="1"/>
</dbReference>
<dbReference type="AlphaFoldDB" id="A0AAE3JH76"/>
<evidence type="ECO:0000313" key="2">
    <source>
        <dbReference type="EMBL" id="MCD1653352.1"/>
    </source>
</evidence>
<dbReference type="PROSITE" id="PS51257">
    <property type="entry name" value="PROKAR_LIPOPROTEIN"/>
    <property type="match status" value="1"/>
</dbReference>
<sequence>MKHRKQLLPLAAALGTALAVVSCSSVPDASALPPEMSAIELSQKGQEALDRNKYAAARVYYQTIIDRYGTDNSLLTGAEFEIAHIFVKQKKWDEARPMLEAIIARYESAGGAALPPEYLVLARNDLAKIPLDQ</sequence>
<dbReference type="Gene3D" id="1.25.40.10">
    <property type="entry name" value="Tetratricopeptide repeat domain"/>
    <property type="match status" value="1"/>
</dbReference>
<reference evidence="2" key="1">
    <citation type="submission" date="2021-08" db="EMBL/GenBank/DDBJ databases">
        <title>Comparative analyses of Brucepasteria parasyntrophica and Teretinema zuelzerae.</title>
        <authorList>
            <person name="Song Y."/>
            <person name="Brune A."/>
        </authorList>
    </citation>
    <scope>NUCLEOTIDE SEQUENCE</scope>
    <source>
        <strain evidence="2">DSM 1903</strain>
    </source>
</reference>
<feature type="chain" id="PRO_5042249666" description="Tetratricopeptide repeat protein" evidence="1">
    <location>
        <begin position="20"/>
        <end position="133"/>
    </location>
</feature>
<protein>
    <recommendedName>
        <fullName evidence="4">Tetratricopeptide repeat protein</fullName>
    </recommendedName>
</protein>
<dbReference type="Proteomes" id="UP001198163">
    <property type="component" value="Unassembled WGS sequence"/>
</dbReference>
<dbReference type="RefSeq" id="WP_230752278.1">
    <property type="nucleotide sequence ID" value="NZ_JAINWA010000001.1"/>
</dbReference>
<evidence type="ECO:0000313" key="3">
    <source>
        <dbReference type="Proteomes" id="UP001198163"/>
    </source>
</evidence>
<evidence type="ECO:0000256" key="1">
    <source>
        <dbReference type="SAM" id="SignalP"/>
    </source>
</evidence>
<organism evidence="2 3">
    <name type="scientific">Teretinema zuelzerae</name>
    <dbReference type="NCBI Taxonomy" id="156"/>
    <lineage>
        <taxon>Bacteria</taxon>
        <taxon>Pseudomonadati</taxon>
        <taxon>Spirochaetota</taxon>
        <taxon>Spirochaetia</taxon>
        <taxon>Spirochaetales</taxon>
        <taxon>Treponemataceae</taxon>
        <taxon>Teretinema</taxon>
    </lineage>
</organism>
<evidence type="ECO:0008006" key="4">
    <source>
        <dbReference type="Google" id="ProtNLM"/>
    </source>
</evidence>
<feature type="signal peptide" evidence="1">
    <location>
        <begin position="1"/>
        <end position="19"/>
    </location>
</feature>
<proteinExistence type="predicted"/>
<dbReference type="InterPro" id="IPR011990">
    <property type="entry name" value="TPR-like_helical_dom_sf"/>
</dbReference>
<name>A0AAE3JH76_9SPIR</name>
<dbReference type="PROSITE" id="PS51318">
    <property type="entry name" value="TAT"/>
    <property type="match status" value="1"/>
</dbReference>